<dbReference type="PROSITE" id="PS50802">
    <property type="entry name" value="OTU"/>
    <property type="match status" value="1"/>
</dbReference>
<sequence>MIIKNGGQSSDLVNGLVGKYICHSEHVLLIKLEDGSIKTIPRLKQRIFMKNSSHVFYRIQFPIVNATAQTIQSSYPILISNTKDPNQNKLNFHKHYYRSDIIVERNIMALLHPEFTKNYIPIKTPPDGNCLFHMISIRLFGHCKNSTLIRYITVFFLYVIEITVKEMIKKEIKLNTPNIIDRDLDTQSNFQYRKLLFNARKSGNWCNEYHLWAISSCLSITIYIYSKMRENILRLDNLEFLKKIRTNISDVCHAIKYIPKTNQSKFYICGFFNEHHYSALLPLDQIHTEFIPKNDFYNFLA</sequence>
<dbReference type="Gene3D" id="3.90.70.80">
    <property type="match status" value="1"/>
</dbReference>
<dbReference type="EMBL" id="CAJNOC010002227">
    <property type="protein sequence ID" value="CAF0920372.1"/>
    <property type="molecule type" value="Genomic_DNA"/>
</dbReference>
<organism evidence="2 3">
    <name type="scientific">Brachionus calyciflorus</name>
    <dbReference type="NCBI Taxonomy" id="104777"/>
    <lineage>
        <taxon>Eukaryota</taxon>
        <taxon>Metazoa</taxon>
        <taxon>Spiralia</taxon>
        <taxon>Gnathifera</taxon>
        <taxon>Rotifera</taxon>
        <taxon>Eurotatoria</taxon>
        <taxon>Monogononta</taxon>
        <taxon>Pseudotrocha</taxon>
        <taxon>Ploima</taxon>
        <taxon>Brachionidae</taxon>
        <taxon>Brachionus</taxon>
    </lineage>
</organism>
<name>A0A814B0V1_9BILA</name>
<comment type="caution">
    <text evidence="2">The sequence shown here is derived from an EMBL/GenBank/DDBJ whole genome shotgun (WGS) entry which is preliminary data.</text>
</comment>
<reference evidence="2" key="1">
    <citation type="submission" date="2021-02" db="EMBL/GenBank/DDBJ databases">
        <authorList>
            <person name="Nowell W R."/>
        </authorList>
    </citation>
    <scope>NUCLEOTIDE SEQUENCE</scope>
    <source>
        <strain evidence="2">Ploen Becks lab</strain>
    </source>
</reference>
<dbReference type="SUPFAM" id="SSF54001">
    <property type="entry name" value="Cysteine proteinases"/>
    <property type="match status" value="1"/>
</dbReference>
<dbReference type="InterPro" id="IPR003323">
    <property type="entry name" value="OTU_dom"/>
</dbReference>
<accession>A0A814B0V1</accession>
<evidence type="ECO:0000313" key="2">
    <source>
        <dbReference type="EMBL" id="CAF0920372.1"/>
    </source>
</evidence>
<evidence type="ECO:0000259" key="1">
    <source>
        <dbReference type="PROSITE" id="PS50802"/>
    </source>
</evidence>
<dbReference type="Proteomes" id="UP000663879">
    <property type="component" value="Unassembled WGS sequence"/>
</dbReference>
<dbReference type="CDD" id="cd22744">
    <property type="entry name" value="OTU"/>
    <property type="match status" value="1"/>
</dbReference>
<gene>
    <name evidence="2" type="ORF">OXX778_LOCUS12355</name>
</gene>
<evidence type="ECO:0000313" key="3">
    <source>
        <dbReference type="Proteomes" id="UP000663879"/>
    </source>
</evidence>
<proteinExistence type="predicted"/>
<dbReference type="AlphaFoldDB" id="A0A814B0V1"/>
<protein>
    <recommendedName>
        <fullName evidence="1">OTU domain-containing protein</fullName>
    </recommendedName>
</protein>
<dbReference type="Pfam" id="PF02338">
    <property type="entry name" value="OTU"/>
    <property type="match status" value="1"/>
</dbReference>
<keyword evidence="3" id="KW-1185">Reference proteome</keyword>
<dbReference type="InterPro" id="IPR038765">
    <property type="entry name" value="Papain-like_cys_pep_sf"/>
</dbReference>
<feature type="domain" description="OTU" evidence="1">
    <location>
        <begin position="119"/>
        <end position="283"/>
    </location>
</feature>
<dbReference type="OrthoDB" id="10046327at2759"/>